<proteinExistence type="predicted"/>
<feature type="domain" description="Partial AB-hydrolase lipase" evidence="3">
    <location>
        <begin position="148"/>
        <end position="207"/>
    </location>
</feature>
<keyword evidence="5" id="KW-1185">Reference proteome</keyword>
<protein>
    <submittedName>
        <fullName evidence="4">Sterol esterase 1</fullName>
    </submittedName>
</protein>
<dbReference type="Pfam" id="PF04083">
    <property type="entry name" value="Abhydro_lipase"/>
    <property type="match status" value="1"/>
</dbReference>
<sequence length="543" mass="63531">MTNYAVHILHEIVSDMMIFGFMAALFFLSLVHNLFNKHIFGQKDPRDVRDSSTKIFPERHKGNKNSGREKSHNRVLSTSSTTPLDVQLDSENNIEYDNTITGSPEPETLNSGDSMVDDTRQFYLKNISYNPFDGEGMAEDLSLVPNLEYYYNQYNIEIEKFRIETKDGFILDLLHLKHNEPGMEDVKRYPILMIHGLLQSCGAFASTGRESLAYFMHQAGFDIWLGNNRCGPNPEWNKSKLEKPYWYSEWDWDMREFVKYDLRALIEEVLERTGYEKLTLIGHSQGTTQSFLGLINGPELYDEPEKFTLVDKLDNFIALAPAIYPGPLLDEKLFVRFMAATIDNPWVFGQKSFIPFMMRMKRLMAGSKPFSFFSYIMFNFMFDWNDKLWEPKLRDRNFLFSPVYISVNLMRWWITPNRDIIGFKNGSHKLFPDTKRWFPVKESPADSSSSLNLKSVPSHLNEMRNSAKDFPHIMIFAPKQDRLVDGERLINHFINYESRDIYKIWYIEEYSHLDVLWAKDVIERIGKPIIENMRLPSSKVTKA</sequence>
<dbReference type="Gene3D" id="3.40.50.1820">
    <property type="entry name" value="alpha/beta hydrolase"/>
    <property type="match status" value="1"/>
</dbReference>
<evidence type="ECO:0000256" key="2">
    <source>
        <dbReference type="SAM" id="Phobius"/>
    </source>
</evidence>
<dbReference type="Proteomes" id="UP001623330">
    <property type="component" value="Unassembled WGS sequence"/>
</dbReference>
<organism evidence="4 5">
    <name type="scientific">Nakaseomyces bracarensis</name>
    <dbReference type="NCBI Taxonomy" id="273131"/>
    <lineage>
        <taxon>Eukaryota</taxon>
        <taxon>Fungi</taxon>
        <taxon>Dikarya</taxon>
        <taxon>Ascomycota</taxon>
        <taxon>Saccharomycotina</taxon>
        <taxon>Saccharomycetes</taxon>
        <taxon>Saccharomycetales</taxon>
        <taxon>Saccharomycetaceae</taxon>
        <taxon>Nakaseomyces</taxon>
    </lineage>
</organism>
<dbReference type="InterPro" id="IPR029058">
    <property type="entry name" value="AB_hydrolase_fold"/>
</dbReference>
<keyword evidence="2" id="KW-0472">Membrane</keyword>
<feature type="region of interest" description="Disordered" evidence="1">
    <location>
        <begin position="44"/>
        <end position="82"/>
    </location>
</feature>
<dbReference type="SUPFAM" id="SSF53474">
    <property type="entry name" value="alpha/beta-Hydrolases"/>
    <property type="match status" value="1"/>
</dbReference>
<evidence type="ECO:0000313" key="5">
    <source>
        <dbReference type="Proteomes" id="UP001623330"/>
    </source>
</evidence>
<accession>A0ABR4NQG0</accession>
<feature type="transmembrane region" description="Helical" evidence="2">
    <location>
        <begin position="12"/>
        <end position="35"/>
    </location>
</feature>
<evidence type="ECO:0000259" key="3">
    <source>
        <dbReference type="Pfam" id="PF04083"/>
    </source>
</evidence>
<evidence type="ECO:0000313" key="4">
    <source>
        <dbReference type="EMBL" id="KAL3230484.1"/>
    </source>
</evidence>
<dbReference type="InterPro" id="IPR006693">
    <property type="entry name" value="AB_hydrolase_lipase"/>
</dbReference>
<gene>
    <name evidence="4" type="ORF">RNJ44_00933</name>
</gene>
<keyword evidence="2" id="KW-0812">Transmembrane</keyword>
<feature type="compositionally biased region" description="Basic and acidic residues" evidence="1">
    <location>
        <begin position="44"/>
        <end position="72"/>
    </location>
</feature>
<dbReference type="EMBL" id="JBEVYD010000009">
    <property type="protein sequence ID" value="KAL3230484.1"/>
    <property type="molecule type" value="Genomic_DNA"/>
</dbReference>
<name>A0ABR4NQG0_9SACH</name>
<comment type="caution">
    <text evidence="4">The sequence shown here is derived from an EMBL/GenBank/DDBJ whole genome shotgun (WGS) entry which is preliminary data.</text>
</comment>
<keyword evidence="2" id="KW-1133">Transmembrane helix</keyword>
<evidence type="ECO:0000256" key="1">
    <source>
        <dbReference type="SAM" id="MobiDB-lite"/>
    </source>
</evidence>
<dbReference type="PANTHER" id="PTHR11005">
    <property type="entry name" value="LYSOSOMAL ACID LIPASE-RELATED"/>
    <property type="match status" value="1"/>
</dbReference>
<reference evidence="4 5" key="1">
    <citation type="submission" date="2024-05" db="EMBL/GenBank/DDBJ databases">
        <title>Long read based assembly of the Candida bracarensis genome reveals expanded adhesin content.</title>
        <authorList>
            <person name="Marcet-Houben M."/>
            <person name="Ksiezopolska E."/>
            <person name="Gabaldon T."/>
        </authorList>
    </citation>
    <scope>NUCLEOTIDE SEQUENCE [LARGE SCALE GENOMIC DNA]</scope>
    <source>
        <strain evidence="4 5">CBM6</strain>
    </source>
</reference>